<feature type="signal peptide" evidence="1">
    <location>
        <begin position="1"/>
        <end position="21"/>
    </location>
</feature>
<name>A0AAD5PXJ5_9CRUS</name>
<dbReference type="EMBL" id="WJBH02000002">
    <property type="protein sequence ID" value="KAI9563102.1"/>
    <property type="molecule type" value="Genomic_DNA"/>
</dbReference>
<sequence length="149" mass="16694">MNCLKFNLVAVAILVINGVTAMKFQSEEAAGVERERDLDRLGGGQHILRGLDSIGEGSLLRAIYREKPRDFLRINRGLDSLSGASFGMEKRLDSLTGLGFGNQKRNLDEIDRANFGTFAKRNLDEIDRSDFGRFVKKRETIDGESSQQR</sequence>
<keyword evidence="3" id="KW-1185">Reference proteome</keyword>
<dbReference type="InterPro" id="IPR040384">
    <property type="entry name" value="ORCKA/B"/>
</dbReference>
<keyword evidence="1" id="KW-0732">Signal</keyword>
<proteinExistence type="predicted"/>
<dbReference type="Proteomes" id="UP000820818">
    <property type="component" value="Linkage Group LG2"/>
</dbReference>
<reference evidence="2 3" key="1">
    <citation type="submission" date="2022-05" db="EMBL/GenBank/DDBJ databases">
        <title>A multi-omics perspective on studying reproductive biology in Daphnia sinensis.</title>
        <authorList>
            <person name="Jia J."/>
        </authorList>
    </citation>
    <scope>NUCLEOTIDE SEQUENCE [LARGE SCALE GENOMIC DNA]</scope>
    <source>
        <strain evidence="2 3">WSL</strain>
    </source>
</reference>
<dbReference type="AlphaFoldDB" id="A0AAD5PXJ5"/>
<gene>
    <name evidence="2" type="ORF">GHT06_010559</name>
</gene>
<dbReference type="PANTHER" id="PTHR33864:SF1">
    <property type="entry name" value="NEUROPEPTIDE-LIKE PROTEIN"/>
    <property type="match status" value="1"/>
</dbReference>
<protein>
    <submittedName>
        <fullName evidence="2">Orcokinin-like peptide</fullName>
    </submittedName>
</protein>
<feature type="chain" id="PRO_5042261346" evidence="1">
    <location>
        <begin position="22"/>
        <end position="149"/>
    </location>
</feature>
<organism evidence="2 3">
    <name type="scientific">Daphnia sinensis</name>
    <dbReference type="NCBI Taxonomy" id="1820382"/>
    <lineage>
        <taxon>Eukaryota</taxon>
        <taxon>Metazoa</taxon>
        <taxon>Ecdysozoa</taxon>
        <taxon>Arthropoda</taxon>
        <taxon>Crustacea</taxon>
        <taxon>Branchiopoda</taxon>
        <taxon>Diplostraca</taxon>
        <taxon>Cladocera</taxon>
        <taxon>Anomopoda</taxon>
        <taxon>Daphniidae</taxon>
        <taxon>Daphnia</taxon>
        <taxon>Daphnia similis group</taxon>
    </lineage>
</organism>
<evidence type="ECO:0000313" key="3">
    <source>
        <dbReference type="Proteomes" id="UP000820818"/>
    </source>
</evidence>
<comment type="caution">
    <text evidence="2">The sequence shown here is derived from an EMBL/GenBank/DDBJ whole genome shotgun (WGS) entry which is preliminary data.</text>
</comment>
<evidence type="ECO:0000256" key="1">
    <source>
        <dbReference type="SAM" id="SignalP"/>
    </source>
</evidence>
<accession>A0AAD5PXJ5</accession>
<dbReference type="GO" id="GO:0005184">
    <property type="term" value="F:neuropeptide hormone activity"/>
    <property type="evidence" value="ECO:0007669"/>
    <property type="project" value="InterPro"/>
</dbReference>
<evidence type="ECO:0000313" key="2">
    <source>
        <dbReference type="EMBL" id="KAI9563102.1"/>
    </source>
</evidence>
<dbReference type="PANTHER" id="PTHR33864">
    <property type="entry name" value="NEUROPEPTIDE-LIKE PROTEIN-RELATED"/>
    <property type="match status" value="1"/>
</dbReference>